<proteinExistence type="evidence at transcript level"/>
<accession>A0A0C9R5G7</accession>
<evidence type="ECO:0000256" key="1">
    <source>
        <dbReference type="SAM" id="MobiDB-lite"/>
    </source>
</evidence>
<dbReference type="AlphaFoldDB" id="A0A0C9R5G7"/>
<keyword evidence="2" id="KW-0732">Signal</keyword>
<feature type="signal peptide" evidence="2">
    <location>
        <begin position="1"/>
        <end position="25"/>
    </location>
</feature>
<feature type="region of interest" description="Disordered" evidence="1">
    <location>
        <begin position="76"/>
        <end position="108"/>
    </location>
</feature>
<dbReference type="Gene3D" id="2.10.80.10">
    <property type="entry name" value="Lipase, subunit A"/>
    <property type="match status" value="1"/>
</dbReference>
<reference evidence="3" key="1">
    <citation type="journal article" date="2015" name="PLoS ONE">
        <title>An Insight into the Sialome of the Lone Star Tick, Amblyomma americanum, with a Glimpse on Its Time Dependent Gene Expression.</title>
        <authorList>
            <person name="Karim S."/>
            <person name="Ribeiro J.M."/>
        </authorList>
    </citation>
    <scope>NUCLEOTIDE SEQUENCE</scope>
    <source>
        <tissue evidence="3">Salivary gland</tissue>
    </source>
</reference>
<evidence type="ECO:0000313" key="3">
    <source>
        <dbReference type="EMBL" id="JAG92210.1"/>
    </source>
</evidence>
<organism evidence="3">
    <name type="scientific">Amblyomma americanum</name>
    <name type="common">Lone star tick</name>
    <dbReference type="NCBI Taxonomy" id="6943"/>
    <lineage>
        <taxon>Eukaryota</taxon>
        <taxon>Metazoa</taxon>
        <taxon>Ecdysozoa</taxon>
        <taxon>Arthropoda</taxon>
        <taxon>Chelicerata</taxon>
        <taxon>Arachnida</taxon>
        <taxon>Acari</taxon>
        <taxon>Parasitiformes</taxon>
        <taxon>Ixodida</taxon>
        <taxon>Ixodoidea</taxon>
        <taxon>Ixodidae</taxon>
        <taxon>Amblyomminae</taxon>
        <taxon>Amblyomma</taxon>
    </lineage>
</organism>
<evidence type="ECO:0000256" key="2">
    <source>
        <dbReference type="SAM" id="SignalP"/>
    </source>
</evidence>
<protein>
    <submittedName>
        <fullName evidence="3">Putative secreted protein</fullName>
    </submittedName>
</protein>
<name>A0A0C9R5G7_AMBAM</name>
<sequence length="149" mass="16024">MASGILIPSALLLFTAFTLHICVYAKTSDRPVPKVGDSCDVNEDCGPGKCCVRLDPNNGTVCQNLSSAGAHCSKTQLEEHKHTTTPPLPSCRSDEESQKTKQNHTHPYDKHCPCKQPLTCTITSPRALADSATEDSVQIGACENKTLQS</sequence>
<dbReference type="EMBL" id="GBZX01000530">
    <property type="protein sequence ID" value="JAG92210.1"/>
    <property type="molecule type" value="mRNA"/>
</dbReference>
<feature type="chain" id="PRO_5002218669" evidence="2">
    <location>
        <begin position="26"/>
        <end position="149"/>
    </location>
</feature>